<gene>
    <name evidence="3" type="ORF">Tci_473763</name>
</gene>
<feature type="compositionally biased region" description="Basic residues" evidence="2">
    <location>
        <begin position="198"/>
        <end position="218"/>
    </location>
</feature>
<feature type="region of interest" description="Disordered" evidence="2">
    <location>
        <begin position="108"/>
        <end position="151"/>
    </location>
</feature>
<reference evidence="3" key="1">
    <citation type="journal article" date="2019" name="Sci. Rep.">
        <title>Draft genome of Tanacetum cinerariifolium, the natural source of mosquito coil.</title>
        <authorList>
            <person name="Yamashiro T."/>
            <person name="Shiraishi A."/>
            <person name="Satake H."/>
            <person name="Nakayama K."/>
        </authorList>
    </citation>
    <scope>NUCLEOTIDE SEQUENCE</scope>
</reference>
<organism evidence="3">
    <name type="scientific">Tanacetum cinerariifolium</name>
    <name type="common">Dalmatian daisy</name>
    <name type="synonym">Chrysanthemum cinerariifolium</name>
    <dbReference type="NCBI Taxonomy" id="118510"/>
    <lineage>
        <taxon>Eukaryota</taxon>
        <taxon>Viridiplantae</taxon>
        <taxon>Streptophyta</taxon>
        <taxon>Embryophyta</taxon>
        <taxon>Tracheophyta</taxon>
        <taxon>Spermatophyta</taxon>
        <taxon>Magnoliopsida</taxon>
        <taxon>eudicotyledons</taxon>
        <taxon>Gunneridae</taxon>
        <taxon>Pentapetalae</taxon>
        <taxon>asterids</taxon>
        <taxon>campanulids</taxon>
        <taxon>Asterales</taxon>
        <taxon>Asteraceae</taxon>
        <taxon>Asteroideae</taxon>
        <taxon>Anthemideae</taxon>
        <taxon>Anthemidinae</taxon>
        <taxon>Tanacetum</taxon>
    </lineage>
</organism>
<dbReference type="EMBL" id="BKCJ010232417">
    <property type="protein sequence ID" value="GEZ01790.1"/>
    <property type="molecule type" value="Genomic_DNA"/>
</dbReference>
<evidence type="ECO:0000256" key="2">
    <source>
        <dbReference type="SAM" id="MobiDB-lite"/>
    </source>
</evidence>
<evidence type="ECO:0000313" key="3">
    <source>
        <dbReference type="EMBL" id="GEZ01790.1"/>
    </source>
</evidence>
<comment type="caution">
    <text evidence="3">The sequence shown here is derived from an EMBL/GenBank/DDBJ whole genome shotgun (WGS) entry which is preliminary data.</text>
</comment>
<protein>
    <submittedName>
        <fullName evidence="3">Polyprotein, putative</fullName>
    </submittedName>
</protein>
<accession>A0A699HZQ9</accession>
<dbReference type="AlphaFoldDB" id="A0A699HZQ9"/>
<feature type="region of interest" description="Disordered" evidence="2">
    <location>
        <begin position="198"/>
        <end position="228"/>
    </location>
</feature>
<name>A0A699HZQ9_TANCI</name>
<dbReference type="Gene3D" id="3.30.70.270">
    <property type="match status" value="1"/>
</dbReference>
<feature type="compositionally biased region" description="Pro residues" evidence="2">
    <location>
        <begin position="114"/>
        <end position="134"/>
    </location>
</feature>
<feature type="coiled-coil region" evidence="1">
    <location>
        <begin position="490"/>
        <end position="517"/>
    </location>
</feature>
<proteinExistence type="predicted"/>
<keyword evidence="1" id="KW-0175">Coiled coil</keyword>
<dbReference type="PANTHER" id="PTHR46238:SF11">
    <property type="entry name" value="AGAMOUS-LIKE MADS-BOX PROTEIN AGL16"/>
    <property type="match status" value="1"/>
</dbReference>
<dbReference type="PANTHER" id="PTHR46238">
    <property type="entry name" value="REVERSE TRANSCRIPTASE DOMAIN-CONTAINING PROTEIN"/>
    <property type="match status" value="1"/>
</dbReference>
<sequence>MVNPTIYFSCIKQFWATTSIKKANDVVQLRALIDRKNVVVTKDVIRHDLRLHDADGVKCLPNEEIFAELARMGYEKPPPNAKRTAWNEFSCSMASAVICLTTAEVEEEVEMPTAPAPPSPTNVPSSPPQDPIPTLPQAQPATPPSPLQEQPIDTFKSSMTLLNTLLETCATLSKKVAELKQDKQTQALKILKLKKRVKRLEKKRRSKHSGSKRLKKLGRKDDNNAATKDVNAAEPIVFDDEEKIVAEETLLRESFKKLKAVEVLGFESTQETPTNDPKEMTEKDVQNMLEIIPLSEFKVEALQVKYPLIDWEIHSEGSRLYWKIIRVGGITEAYQSFKDMIKCFDREDLVALWRLVKEKFSLVVPTEDKEKALWVELKRLFEPDTEDVLEELSLVKWSHDPDAECKVLGVDVVQENALKVKCCSFNVTAVEVQYKVVEKQARFRELLSYWEGNQEERFRVQERYKSAKREAKKALALEDIPWCFIFVDDIVLVLESAKGLNNRLENLREALEDNGLRVSRKKIEYLRCDFVNVEIAHKEEAEIYIGYKISQPKESFRYLKSMIHKSRRIDEDVAHRIKAAWLKSECWPITKALATRMEVAELRMLRWTCGKTMLDMILDGVYRAELEMETIINKMKGGRLRWFGHAKIRPQSAPVRRVKALVVDGLRRRVLVCFLWIACLFAAAFWW</sequence>
<evidence type="ECO:0000256" key="1">
    <source>
        <dbReference type="SAM" id="Coils"/>
    </source>
</evidence>
<dbReference type="InterPro" id="IPR043128">
    <property type="entry name" value="Rev_trsase/Diguanyl_cyclase"/>
</dbReference>